<evidence type="ECO:0008006" key="3">
    <source>
        <dbReference type="Google" id="ProtNLM"/>
    </source>
</evidence>
<dbReference type="RefSeq" id="WP_014436460.1">
    <property type="nucleotide sequence ID" value="NC_017080.1"/>
</dbReference>
<keyword evidence="2" id="KW-1185">Reference proteome</keyword>
<dbReference type="KEGG" id="phm:PSMK_10820"/>
<dbReference type="STRING" id="1142394.PSMK_10820"/>
<dbReference type="eggNOG" id="COG0347">
    <property type="taxonomic scope" value="Bacteria"/>
</dbReference>
<reference evidence="1 2" key="1">
    <citation type="submission" date="2012-02" db="EMBL/GenBank/DDBJ databases">
        <title>Complete genome sequence of Phycisphaera mikurensis NBRC 102666.</title>
        <authorList>
            <person name="Ankai A."/>
            <person name="Hosoyama A."/>
            <person name="Terui Y."/>
            <person name="Sekine M."/>
            <person name="Fukai R."/>
            <person name="Kato Y."/>
            <person name="Nakamura S."/>
            <person name="Yamada-Narita S."/>
            <person name="Kawakoshi A."/>
            <person name="Fukunaga Y."/>
            <person name="Yamazaki S."/>
            <person name="Fujita N."/>
        </authorList>
    </citation>
    <scope>NUCLEOTIDE SEQUENCE [LARGE SCALE GENOMIC DNA]</scope>
    <source>
        <strain evidence="2">NBRC 102666 / KCTC 22515 / FYK2301M01</strain>
    </source>
</reference>
<accession>I0IDA3</accession>
<evidence type="ECO:0000313" key="1">
    <source>
        <dbReference type="EMBL" id="BAM03241.1"/>
    </source>
</evidence>
<dbReference type="SUPFAM" id="SSF54913">
    <property type="entry name" value="GlnB-like"/>
    <property type="match status" value="1"/>
</dbReference>
<dbReference type="HOGENOM" id="CLU_173795_1_0_0"/>
<dbReference type="GO" id="GO:0006808">
    <property type="term" value="P:regulation of nitrogen utilization"/>
    <property type="evidence" value="ECO:0007669"/>
    <property type="project" value="InterPro"/>
</dbReference>
<organism evidence="1 2">
    <name type="scientific">Phycisphaera mikurensis (strain NBRC 102666 / KCTC 22515 / FYK2301M01)</name>
    <dbReference type="NCBI Taxonomy" id="1142394"/>
    <lineage>
        <taxon>Bacteria</taxon>
        <taxon>Pseudomonadati</taxon>
        <taxon>Planctomycetota</taxon>
        <taxon>Phycisphaerae</taxon>
        <taxon>Phycisphaerales</taxon>
        <taxon>Phycisphaeraceae</taxon>
        <taxon>Phycisphaera</taxon>
    </lineage>
</organism>
<protein>
    <recommendedName>
        <fullName evidence="3">Nitrogen regulatory protein P-II</fullName>
    </recommendedName>
</protein>
<name>I0IDA3_PHYMF</name>
<dbReference type="Proteomes" id="UP000007881">
    <property type="component" value="Chromosome"/>
</dbReference>
<dbReference type="InterPro" id="IPR002187">
    <property type="entry name" value="N-reg_PII"/>
</dbReference>
<dbReference type="InterPro" id="IPR011322">
    <property type="entry name" value="N-reg_PII-like_a/b"/>
</dbReference>
<gene>
    <name evidence="1" type="ordered locus">PSMK_10820</name>
</gene>
<dbReference type="OrthoDB" id="5344115at2"/>
<evidence type="ECO:0000313" key="2">
    <source>
        <dbReference type="Proteomes" id="UP000007881"/>
    </source>
</evidence>
<dbReference type="Gene3D" id="3.30.70.120">
    <property type="match status" value="1"/>
</dbReference>
<dbReference type="Pfam" id="PF00543">
    <property type="entry name" value="P-II"/>
    <property type="match status" value="1"/>
</dbReference>
<dbReference type="AlphaFoldDB" id="I0IDA3"/>
<proteinExistence type="predicted"/>
<dbReference type="EMBL" id="AP012338">
    <property type="protein sequence ID" value="BAM03241.1"/>
    <property type="molecule type" value="Genomic_DNA"/>
</dbReference>
<dbReference type="GO" id="GO:0030234">
    <property type="term" value="F:enzyme regulator activity"/>
    <property type="evidence" value="ECO:0007669"/>
    <property type="project" value="InterPro"/>
</dbReference>
<dbReference type="InterPro" id="IPR015867">
    <property type="entry name" value="N-reg_PII/ATP_PRibTrfase_C"/>
</dbReference>
<sequence length="97" mass="10504">MKNVKRIELVVDSHHVDRVVGVLLAAGVNGYTVLRNASGWGDRGDRHPDGITGAFENCLILCACDEAKAEKLGELLAPVLKKYGGVGLVSDARWMMR</sequence>